<dbReference type="Proteomes" id="UP000006304">
    <property type="component" value="Chromosome"/>
</dbReference>
<dbReference type="InterPro" id="IPR017972">
    <property type="entry name" value="Cyt_P450_CS"/>
</dbReference>
<dbReference type="InterPro" id="IPR001128">
    <property type="entry name" value="Cyt_P450"/>
</dbReference>
<dbReference type="InterPro" id="IPR036396">
    <property type="entry name" value="Cyt_P450_sf"/>
</dbReference>
<evidence type="ECO:0000256" key="1">
    <source>
        <dbReference type="ARBA" id="ARBA00001971"/>
    </source>
</evidence>
<dbReference type="Pfam" id="PF00067">
    <property type="entry name" value="p450"/>
    <property type="match status" value="2"/>
</dbReference>
<dbReference type="PRINTS" id="PR00359">
    <property type="entry name" value="BP450"/>
</dbReference>
<dbReference type="PANTHER" id="PTHR46696">
    <property type="entry name" value="P450, PUTATIVE (EUROFUNG)-RELATED"/>
    <property type="match status" value="1"/>
</dbReference>
<evidence type="ECO:0000256" key="7">
    <source>
        <dbReference type="ARBA" id="ARBA00023033"/>
    </source>
</evidence>
<evidence type="ECO:0000313" key="9">
    <source>
        <dbReference type="EMBL" id="AFU03791.1"/>
    </source>
</evidence>
<evidence type="ECO:0000256" key="2">
    <source>
        <dbReference type="ARBA" id="ARBA00010617"/>
    </source>
</evidence>
<gene>
    <name evidence="9" type="ORF">O3I_029210</name>
</gene>
<dbReference type="PRINTS" id="PR00385">
    <property type="entry name" value="P450"/>
</dbReference>
<dbReference type="PROSITE" id="PS00086">
    <property type="entry name" value="CYTOCHROME_P450"/>
    <property type="match status" value="1"/>
</dbReference>
<protein>
    <submittedName>
        <fullName evidence="9">Cytochrome P450 107B1 (P450CVIIB1)</fullName>
    </submittedName>
</protein>
<dbReference type="AlphaFoldDB" id="K0F8K4"/>
<name>K0F8K4_NOCB7</name>
<proteinExistence type="inferred from homology"/>
<dbReference type="GO" id="GO:0016705">
    <property type="term" value="F:oxidoreductase activity, acting on paired donors, with incorporation or reduction of molecular oxygen"/>
    <property type="evidence" value="ECO:0007669"/>
    <property type="project" value="InterPro"/>
</dbReference>
<sequence>MRQLPADFFRAPFDFYRALRAEGPVHRIRLRNGVRAWLVVDYDAAREVLHHPDIRKDPHTAQGAAARQAAAGESGVTAANMRLSHHLLNADPPRHARLRRLVTPAFAPARMAALEPRVEAIAAELLDRIERTAQAGNPVDLLAEYAFPLPITVICELLGVPAEDREQFRAWSAAVVDTPMSTPEGMRRATDSIVDFFDRLVALRRTRGLGPDLISQLLAVSDDGDRLSHDELISMAFLILVAGHETTVNLIGNTVLALLDDPARYRAVHRDPAGVPALVEEMLRYNGPVNAATLRYTTAPVALGATVIPAGELVLVALASANRDERHFPNPAAFEPGRTSGHLAFGHGIHYCLGAGLARLEARIALTHLARRFPALRLAVAADELRWRESILIRGLIDLPVDPAGTPAAMRVVH</sequence>
<evidence type="ECO:0000256" key="3">
    <source>
        <dbReference type="ARBA" id="ARBA00022617"/>
    </source>
</evidence>
<evidence type="ECO:0000313" key="10">
    <source>
        <dbReference type="Proteomes" id="UP000006304"/>
    </source>
</evidence>
<dbReference type="GO" id="GO:0020037">
    <property type="term" value="F:heme binding"/>
    <property type="evidence" value="ECO:0007669"/>
    <property type="project" value="InterPro"/>
</dbReference>
<keyword evidence="3 8" id="KW-0349">Heme</keyword>
<keyword evidence="7 8" id="KW-0503">Monooxygenase</keyword>
<dbReference type="GO" id="GO:0005506">
    <property type="term" value="F:iron ion binding"/>
    <property type="evidence" value="ECO:0007669"/>
    <property type="project" value="InterPro"/>
</dbReference>
<keyword evidence="10" id="KW-1185">Reference proteome</keyword>
<reference evidence="9 10" key="1">
    <citation type="journal article" date="2012" name="J. Bacteriol.">
        <title>Complete genome sequence of Nocardia brasiliensis HUJEG-1.</title>
        <authorList>
            <person name="Vera-Cabrera L."/>
            <person name="Ortiz-Lopez R."/>
            <person name="Elizondo-Gonzalez R."/>
            <person name="Perez-Maya A.A."/>
            <person name="Ocampo-Candiani J."/>
        </authorList>
    </citation>
    <scope>NUCLEOTIDE SEQUENCE [LARGE SCALE GENOMIC DNA]</scope>
    <source>
        <strain evidence="10">ATCC 700358</strain>
    </source>
</reference>
<evidence type="ECO:0000256" key="6">
    <source>
        <dbReference type="ARBA" id="ARBA00023004"/>
    </source>
</evidence>
<dbReference type="SUPFAM" id="SSF48264">
    <property type="entry name" value="Cytochrome P450"/>
    <property type="match status" value="1"/>
</dbReference>
<keyword evidence="6 8" id="KW-0408">Iron</keyword>
<comment type="cofactor">
    <cofactor evidence="1">
        <name>heme</name>
        <dbReference type="ChEBI" id="CHEBI:30413"/>
    </cofactor>
</comment>
<dbReference type="RefSeq" id="WP_014986646.1">
    <property type="nucleotide sequence ID" value="NC_018681.1"/>
</dbReference>
<evidence type="ECO:0000256" key="4">
    <source>
        <dbReference type="ARBA" id="ARBA00022723"/>
    </source>
</evidence>
<dbReference type="PANTHER" id="PTHR46696:SF1">
    <property type="entry name" value="CYTOCHROME P450 YJIB-RELATED"/>
    <property type="match status" value="1"/>
</dbReference>
<dbReference type="STRING" id="1133849.O3I_029210"/>
<dbReference type="eggNOG" id="COG2124">
    <property type="taxonomic scope" value="Bacteria"/>
</dbReference>
<dbReference type="HOGENOM" id="CLU_033716_1_0_11"/>
<dbReference type="FunFam" id="1.10.630.10:FF:000018">
    <property type="entry name" value="Cytochrome P450 monooxygenase"/>
    <property type="match status" value="1"/>
</dbReference>
<accession>K0F8K4</accession>
<dbReference type="EMBL" id="CP003876">
    <property type="protein sequence ID" value="AFU03791.1"/>
    <property type="molecule type" value="Genomic_DNA"/>
</dbReference>
<keyword evidence="4 8" id="KW-0479">Metal-binding</keyword>
<organism evidence="9 10">
    <name type="scientific">Nocardia brasiliensis (strain ATCC 700358 / HUJEG-1)</name>
    <dbReference type="NCBI Taxonomy" id="1133849"/>
    <lineage>
        <taxon>Bacteria</taxon>
        <taxon>Bacillati</taxon>
        <taxon>Actinomycetota</taxon>
        <taxon>Actinomycetes</taxon>
        <taxon>Mycobacteriales</taxon>
        <taxon>Nocardiaceae</taxon>
        <taxon>Nocardia</taxon>
    </lineage>
</organism>
<dbReference type="SMR" id="K0F8K4"/>
<dbReference type="InterPro" id="IPR002397">
    <property type="entry name" value="Cyt_P450_B"/>
</dbReference>
<dbReference type="GO" id="GO:0004497">
    <property type="term" value="F:monooxygenase activity"/>
    <property type="evidence" value="ECO:0007669"/>
    <property type="project" value="UniProtKB-KW"/>
</dbReference>
<comment type="similarity">
    <text evidence="2 8">Belongs to the cytochrome P450 family.</text>
</comment>
<keyword evidence="5 8" id="KW-0560">Oxidoreductase</keyword>
<dbReference type="Gene3D" id="1.10.630.10">
    <property type="entry name" value="Cytochrome P450"/>
    <property type="match status" value="1"/>
</dbReference>
<dbReference type="KEGG" id="nbr:O3I_029210"/>
<evidence type="ECO:0000256" key="5">
    <source>
        <dbReference type="ARBA" id="ARBA00023002"/>
    </source>
</evidence>
<evidence type="ECO:0000256" key="8">
    <source>
        <dbReference type="RuleBase" id="RU000461"/>
    </source>
</evidence>
<dbReference type="CDD" id="cd11029">
    <property type="entry name" value="CYP107-like"/>
    <property type="match status" value="1"/>
</dbReference>